<organism evidence="2 3">
    <name type="scientific">Amoebophilus asiaticus (strain 5a2)</name>
    <dbReference type="NCBI Taxonomy" id="452471"/>
    <lineage>
        <taxon>Bacteria</taxon>
        <taxon>Pseudomonadati</taxon>
        <taxon>Bacteroidota</taxon>
        <taxon>Cytophagia</taxon>
        <taxon>Cytophagales</taxon>
        <taxon>Amoebophilaceae</taxon>
        <taxon>Candidatus Amoebophilus</taxon>
    </lineage>
</organism>
<dbReference type="InterPro" id="IPR009003">
    <property type="entry name" value="Peptidase_S1_PA"/>
</dbReference>
<dbReference type="InterPro" id="IPR043504">
    <property type="entry name" value="Peptidase_S1_PA_chymotrypsin"/>
</dbReference>
<dbReference type="Pfam" id="PF13365">
    <property type="entry name" value="Trypsin_2"/>
    <property type="match status" value="1"/>
</dbReference>
<dbReference type="SUPFAM" id="SSF50494">
    <property type="entry name" value="Trypsin-like serine proteases"/>
    <property type="match status" value="1"/>
</dbReference>
<dbReference type="PANTHER" id="PTHR46366">
    <property type="entry name" value="PRO-APOPTOTIC SERINE PROTEASE NMA111"/>
    <property type="match status" value="1"/>
</dbReference>
<evidence type="ECO:0000256" key="1">
    <source>
        <dbReference type="SAM" id="SignalP"/>
    </source>
</evidence>
<proteinExistence type="predicted"/>
<dbReference type="Proteomes" id="UP000001227">
    <property type="component" value="Chromosome"/>
</dbReference>
<dbReference type="GO" id="GO:0006508">
    <property type="term" value="P:proteolysis"/>
    <property type="evidence" value="ECO:0007669"/>
    <property type="project" value="InterPro"/>
</dbReference>
<feature type="chain" id="PRO_5002787968" description="PDZ domain-containing protein" evidence="1">
    <location>
        <begin position="26"/>
        <end position="491"/>
    </location>
</feature>
<evidence type="ECO:0008006" key="4">
    <source>
        <dbReference type="Google" id="ProtNLM"/>
    </source>
</evidence>
<dbReference type="STRING" id="452471.Aasi_0325"/>
<dbReference type="SUPFAM" id="SSF50156">
    <property type="entry name" value="PDZ domain-like"/>
    <property type="match status" value="1"/>
</dbReference>
<feature type="signal peptide" evidence="1">
    <location>
        <begin position="1"/>
        <end position="25"/>
    </location>
</feature>
<accession>B3ERA7</accession>
<keyword evidence="1" id="KW-0732">Signal</keyword>
<dbReference type="Gene3D" id="2.40.10.10">
    <property type="entry name" value="Trypsin-like serine proteases"/>
    <property type="match status" value="2"/>
</dbReference>
<gene>
    <name evidence="2" type="ordered locus">Aasi_0325</name>
</gene>
<reference evidence="2 3" key="1">
    <citation type="journal article" date="2010" name="J. Bacteriol.">
        <title>The genome of the amoeba symbiont 'Candidatus Amoebophilus asiaticus' reveals common mechanisms for host cell interaction among amoeba-associated bacteria.</title>
        <authorList>
            <person name="Schmitz-Esser S."/>
            <person name="Tischler P."/>
            <person name="Arnold R."/>
            <person name="Montanaro J."/>
            <person name="Wagner M."/>
            <person name="Rattei T."/>
            <person name="Horn M."/>
        </authorList>
    </citation>
    <scope>NUCLEOTIDE SEQUENCE [LARGE SCALE GENOMIC DNA]</scope>
    <source>
        <strain evidence="2 3">5a2</strain>
    </source>
</reference>
<dbReference type="EMBL" id="CP001102">
    <property type="protein sequence ID" value="ACE05759.1"/>
    <property type="molecule type" value="Genomic_DNA"/>
</dbReference>
<dbReference type="InterPro" id="IPR036034">
    <property type="entry name" value="PDZ_sf"/>
</dbReference>
<dbReference type="eggNOG" id="COG0265">
    <property type="taxonomic scope" value="Bacteria"/>
</dbReference>
<dbReference type="GO" id="GO:0004252">
    <property type="term" value="F:serine-type endopeptidase activity"/>
    <property type="evidence" value="ECO:0007669"/>
    <property type="project" value="InterPro"/>
</dbReference>
<evidence type="ECO:0000313" key="3">
    <source>
        <dbReference type="Proteomes" id="UP000001227"/>
    </source>
</evidence>
<dbReference type="PRINTS" id="PR00834">
    <property type="entry name" value="PROTEASES2C"/>
</dbReference>
<dbReference type="RefSeq" id="WP_012472523.1">
    <property type="nucleotide sequence ID" value="NC_010830.1"/>
</dbReference>
<keyword evidence="3" id="KW-1185">Reference proteome</keyword>
<evidence type="ECO:0000313" key="2">
    <source>
        <dbReference type="EMBL" id="ACE05759.1"/>
    </source>
</evidence>
<dbReference type="HOGENOM" id="CLU_554201_0_0_10"/>
<protein>
    <recommendedName>
        <fullName evidence="4">PDZ domain-containing protein</fullName>
    </recommendedName>
</protein>
<dbReference type="InterPro" id="IPR001940">
    <property type="entry name" value="Peptidase_S1C"/>
</dbReference>
<dbReference type="PANTHER" id="PTHR46366:SF1">
    <property type="entry name" value="PDZ DOMAIN-CONTAINING PROTEIN C1685.05"/>
    <property type="match status" value="1"/>
</dbReference>
<dbReference type="KEGG" id="aas:Aasi_0325"/>
<dbReference type="OrthoDB" id="9805367at2"/>
<dbReference type="AlphaFoldDB" id="B3ERA7"/>
<sequence>MKTSIKMILLNTLLLIGINSPVVLAKEQFDTKIIEKAKKSVVTIHGQASLKAYEAFSNSWSGTGFIINKAKGYILTNAHIAGGAIIGTYHLFFHNGSRADAKLLYYDPWLDYAFMQIDPTLIPADVTEIKITAKNPVMDQPVFIIGNNEGKSFSIHTGTITGLYEIQGAMPQHSIRLSLNTKGGSSGSPVINQQGEAIALNYGGSDTFGIGLHPAYIRYAIDFIEKGKIPTRKHMGVFTETYSLNEAVKYRKFPANELQAYNKKFPEALGNAIQVSRTLVGSPADGKLMSGDVIWTVNKQLIGPRLSELDLIMNNSNSDTVVLGIYRSGEFQEITLSLYNLEDHKVKQMVSFGGTLFFKVDDPFSEKTGIPANTLTFSLIQGSNTFDNVFPYILTDYGKQVILKLLAFDKTPIVSFEQLIEAIPTFIQQKYFTISYINYLPYRPRFGSWWYNIGANYYMVDANYDINTPEPKIFTFDEKEMEWKSSPVLTN</sequence>
<name>B3ERA7_AMOA5</name>
<dbReference type="Gene3D" id="2.30.42.10">
    <property type="match status" value="1"/>
</dbReference>